<protein>
    <recommendedName>
        <fullName evidence="2">Peptide N-acetyl-beta-D-glucosaminyl asparaginase amidase A N-terminal domain-containing protein</fullName>
    </recommendedName>
</protein>
<evidence type="ECO:0000256" key="1">
    <source>
        <dbReference type="SAM" id="MobiDB-lite"/>
    </source>
</evidence>
<proteinExistence type="predicted"/>
<dbReference type="InterPro" id="IPR021102">
    <property type="entry name" value="PNGase_A"/>
</dbReference>
<reference evidence="3" key="2">
    <citation type="journal article" date="2023" name="IMA Fungus">
        <title>Comparative genomic study of the Penicillium genus elucidates a diverse pangenome and 15 lateral gene transfer events.</title>
        <authorList>
            <person name="Petersen C."/>
            <person name="Sorensen T."/>
            <person name="Nielsen M.R."/>
            <person name="Sondergaard T.E."/>
            <person name="Sorensen J.L."/>
            <person name="Fitzpatrick D.A."/>
            <person name="Frisvad J.C."/>
            <person name="Nielsen K.L."/>
        </authorList>
    </citation>
    <scope>NUCLEOTIDE SEQUENCE</scope>
    <source>
        <strain evidence="3">IBT 30761</strain>
    </source>
</reference>
<dbReference type="Pfam" id="PF12222">
    <property type="entry name" value="PNGaseA"/>
    <property type="match status" value="1"/>
</dbReference>
<evidence type="ECO:0000259" key="2">
    <source>
        <dbReference type="Pfam" id="PF12222"/>
    </source>
</evidence>
<keyword evidence="4" id="KW-1185">Reference proteome</keyword>
<dbReference type="Proteomes" id="UP001149074">
    <property type="component" value="Unassembled WGS sequence"/>
</dbReference>
<feature type="compositionally biased region" description="Polar residues" evidence="1">
    <location>
        <begin position="406"/>
        <end position="415"/>
    </location>
</feature>
<name>A0A9W9EPN2_9EURO</name>
<feature type="region of interest" description="Disordered" evidence="1">
    <location>
        <begin position="406"/>
        <end position="433"/>
    </location>
</feature>
<evidence type="ECO:0000313" key="4">
    <source>
        <dbReference type="Proteomes" id="UP001149074"/>
    </source>
</evidence>
<evidence type="ECO:0000313" key="3">
    <source>
        <dbReference type="EMBL" id="KAJ5085656.1"/>
    </source>
</evidence>
<sequence length="495" mass="53893">MYLGDVEIFRTSTAEPTSTGIVWTYIKDMSQYNALWREPQKLIFDLGNIINDVYTGSFNATLTAHFSFQNHVKTADQILPISAQKSASNSSSAFSVPSDNTTVLHAIPAAASRAVVTISACGQSQEEFWWSNVFSQDTEDFKSTVGELYGYSPFREIQLYIDGMLAGVVWPFPVIFTGGVAPGFWRPIVGIDAFDLRQPEIDISPFLSLLQDGQKHSFEIRVTGLKIAADGTAVLANTVGSYWVVTGSIFLYLGEEGGSEVQDDEQVDLPQVEAQPPTFTITRRFTQNATGGNDTLSYSVEAKRTFTATSSKYSWSQDLSFSNQGYLNQQGYSQVNKQLTAGKSTITRLGQNSQANEITFKYPLLVNSTYGITKDSLAIDAWMKRGLEIESSGSLGLSTYTLANGPSRLQTSQSGKARYKSVTGESSSWGTTADRFDSSANGEVYSRSVRAVNGEVVYDTQPVNKALSVSFQSVGPFGRDSVKSMLGRGPGNPAA</sequence>
<dbReference type="InterPro" id="IPR056948">
    <property type="entry name" value="PNGaseA_N"/>
</dbReference>
<accession>A0A9W9EPN2</accession>
<gene>
    <name evidence="3" type="ORF">N7532_010427</name>
</gene>
<dbReference type="GeneID" id="81361897"/>
<dbReference type="OrthoDB" id="1612078at2759"/>
<dbReference type="Pfam" id="PF25156">
    <property type="entry name" value="PNGase_A_C"/>
    <property type="match status" value="1"/>
</dbReference>
<comment type="caution">
    <text evidence="3">The sequence shown here is derived from an EMBL/GenBank/DDBJ whole genome shotgun (WGS) entry which is preliminary data.</text>
</comment>
<feature type="domain" description="Peptide N-acetyl-beta-D-glucosaminyl asparaginase amidase A N-terminal" evidence="2">
    <location>
        <begin position="1"/>
        <end position="260"/>
    </location>
</feature>
<dbReference type="EMBL" id="JAPQKI010000010">
    <property type="protein sequence ID" value="KAJ5085656.1"/>
    <property type="molecule type" value="Genomic_DNA"/>
</dbReference>
<organism evidence="3 4">
    <name type="scientific">Penicillium argentinense</name>
    <dbReference type="NCBI Taxonomy" id="1131581"/>
    <lineage>
        <taxon>Eukaryota</taxon>
        <taxon>Fungi</taxon>
        <taxon>Dikarya</taxon>
        <taxon>Ascomycota</taxon>
        <taxon>Pezizomycotina</taxon>
        <taxon>Eurotiomycetes</taxon>
        <taxon>Eurotiomycetidae</taxon>
        <taxon>Eurotiales</taxon>
        <taxon>Aspergillaceae</taxon>
        <taxon>Penicillium</taxon>
    </lineage>
</organism>
<dbReference type="PANTHER" id="PTHR31104">
    <property type="entry name" value="PEPTIDE-N4-(N-ACETYL-BETA-GLUCOSAMINYL)ASPARAGINE AMIDASE A PROTEIN"/>
    <property type="match status" value="1"/>
</dbReference>
<dbReference type="RefSeq" id="XP_056470334.1">
    <property type="nucleotide sequence ID" value="XM_056622918.1"/>
</dbReference>
<dbReference type="AlphaFoldDB" id="A0A9W9EPN2"/>
<reference evidence="3" key="1">
    <citation type="submission" date="2022-11" db="EMBL/GenBank/DDBJ databases">
        <authorList>
            <person name="Petersen C."/>
        </authorList>
    </citation>
    <scope>NUCLEOTIDE SEQUENCE</scope>
    <source>
        <strain evidence="3">IBT 30761</strain>
    </source>
</reference>